<keyword evidence="3" id="KW-1185">Reference proteome</keyword>
<proteinExistence type="predicted"/>
<feature type="transmembrane region" description="Helical" evidence="1">
    <location>
        <begin position="142"/>
        <end position="167"/>
    </location>
</feature>
<organism evidence="2 3">
    <name type="scientific">Portibacter lacus</name>
    <dbReference type="NCBI Taxonomy" id="1099794"/>
    <lineage>
        <taxon>Bacteria</taxon>
        <taxon>Pseudomonadati</taxon>
        <taxon>Bacteroidota</taxon>
        <taxon>Saprospiria</taxon>
        <taxon>Saprospirales</taxon>
        <taxon>Haliscomenobacteraceae</taxon>
        <taxon>Portibacter</taxon>
    </lineage>
</organism>
<evidence type="ECO:0000256" key="1">
    <source>
        <dbReference type="SAM" id="Phobius"/>
    </source>
</evidence>
<keyword evidence="1" id="KW-0472">Membrane</keyword>
<accession>A0AA37SP89</accession>
<name>A0AA37SP89_9BACT</name>
<dbReference type="AlphaFoldDB" id="A0AA37SP89"/>
<dbReference type="RefSeq" id="WP_235291135.1">
    <property type="nucleotide sequence ID" value="NZ_BSOH01000007.1"/>
</dbReference>
<evidence type="ECO:0000313" key="2">
    <source>
        <dbReference type="EMBL" id="GLR16674.1"/>
    </source>
</evidence>
<reference evidence="2" key="1">
    <citation type="journal article" date="2014" name="Int. J. Syst. Evol. Microbiol.">
        <title>Complete genome sequence of Corynebacterium casei LMG S-19264T (=DSM 44701T), isolated from a smear-ripened cheese.</title>
        <authorList>
            <consortium name="US DOE Joint Genome Institute (JGI-PGF)"/>
            <person name="Walter F."/>
            <person name="Albersmeier A."/>
            <person name="Kalinowski J."/>
            <person name="Ruckert C."/>
        </authorList>
    </citation>
    <scope>NUCLEOTIDE SEQUENCE</scope>
    <source>
        <strain evidence="2">NBRC 108769</strain>
    </source>
</reference>
<evidence type="ECO:0000313" key="3">
    <source>
        <dbReference type="Proteomes" id="UP001156666"/>
    </source>
</evidence>
<gene>
    <name evidence="2" type="ORF">GCM10007940_12890</name>
</gene>
<reference evidence="2" key="2">
    <citation type="submission" date="2023-01" db="EMBL/GenBank/DDBJ databases">
        <title>Draft genome sequence of Portibacter lacus strain NBRC 108769.</title>
        <authorList>
            <person name="Sun Q."/>
            <person name="Mori K."/>
        </authorList>
    </citation>
    <scope>NUCLEOTIDE SEQUENCE</scope>
    <source>
        <strain evidence="2">NBRC 108769</strain>
    </source>
</reference>
<protein>
    <submittedName>
        <fullName evidence="2">Uncharacterized protein</fullName>
    </submittedName>
</protein>
<dbReference type="Proteomes" id="UP001156666">
    <property type="component" value="Unassembled WGS sequence"/>
</dbReference>
<feature type="transmembrane region" description="Helical" evidence="1">
    <location>
        <begin position="243"/>
        <end position="261"/>
    </location>
</feature>
<feature type="transmembrane region" description="Helical" evidence="1">
    <location>
        <begin position="208"/>
        <end position="231"/>
    </location>
</feature>
<comment type="caution">
    <text evidence="2">The sequence shown here is derived from an EMBL/GenBank/DDBJ whole genome shotgun (WGS) entry which is preliminary data.</text>
</comment>
<keyword evidence="1" id="KW-1133">Transmembrane helix</keyword>
<dbReference type="EMBL" id="BSOH01000007">
    <property type="protein sequence ID" value="GLR16674.1"/>
    <property type="molecule type" value="Genomic_DNA"/>
</dbReference>
<keyword evidence="1" id="KW-0812">Transmembrane</keyword>
<sequence>MEEESQERKNIFKTWLETLQQESWQLELLISGLALFGIFEAKVLLDSLESYISIQFLRGSALLAVNIFVFLLKGSWYIFLINLLIHIVLRGLWIGAIGLRYVSQDINYDELRFSAYFKKLYTRRYESFDDYIEDLEKLCSVIFAYTFLLFFILISACLFVVWPVVFLSFLGEQIGALLALIYVLLGMIVFIDFIFLNPFKRMEDKWFSIVYGFIFRVFSTITLSFIFRPLLLNFLDNKFTRKLFLFSIPYGIIIIIILPQLSGETISYIPSFKNESLKSLAYSEHSINPYLYDDLRPEGNETINSFSMKSFHVDGSILEFFVRHIKKDENYFNEIMNYSKLNRTGINSIFRKRNSEDSVYMEMMDTMKSQIHNFIIAKKKNENNKSEQYWDNENNSLTMSQDSMRREYYADRIREINQAFEKMNKYFIDEQEVTEEVSCLLSSHSNLGEKGWNCFVNIDSLQNGVHKFRLERGLYNRTNKTISKMVLEIPFILDKN</sequence>
<feature type="transmembrane region" description="Helical" evidence="1">
    <location>
        <begin position="174"/>
        <end position="196"/>
    </location>
</feature>